<organism evidence="3">
    <name type="scientific">Entamoeba dispar (strain ATCC PRA-260 / SAW760)</name>
    <dbReference type="NCBI Taxonomy" id="370354"/>
    <lineage>
        <taxon>Eukaryota</taxon>
        <taxon>Amoebozoa</taxon>
        <taxon>Evosea</taxon>
        <taxon>Archamoebae</taxon>
        <taxon>Mastigamoebida</taxon>
        <taxon>Entamoebidae</taxon>
        <taxon>Entamoeba</taxon>
    </lineage>
</organism>
<evidence type="ECO:0000313" key="2">
    <source>
        <dbReference type="EMBL" id="EDR29893.1"/>
    </source>
</evidence>
<dbReference type="AlphaFoldDB" id="B0E6F8"/>
<evidence type="ECO:0000256" key="1">
    <source>
        <dbReference type="SAM" id="Phobius"/>
    </source>
</evidence>
<reference evidence="3" key="1">
    <citation type="submission" date="2007-12" db="EMBL/GenBank/DDBJ databases">
        <title>Annotation of Entamoeba dispar SAW760.</title>
        <authorList>
            <person name="Lorenzi H."/>
            <person name="Inman J."/>
            <person name="Schobel S."/>
            <person name="Amedeo P."/>
            <person name="Caler E."/>
        </authorList>
    </citation>
    <scope>NUCLEOTIDE SEQUENCE [LARGE SCALE GENOMIC DNA]</scope>
    <source>
        <strain evidence="3">ATCC PRA-260 / SAW760</strain>
    </source>
</reference>
<feature type="non-terminal residue" evidence="2">
    <location>
        <position position="1"/>
    </location>
</feature>
<dbReference type="EMBL" id="DS547896">
    <property type="protein sequence ID" value="EDR29893.1"/>
    <property type="molecule type" value="Genomic_DNA"/>
</dbReference>
<dbReference type="VEuPathDB" id="AmoebaDB:EDI_008150"/>
<dbReference type="Proteomes" id="UP000008076">
    <property type="component" value="Unassembled WGS sequence"/>
</dbReference>
<evidence type="ECO:0000313" key="3">
    <source>
        <dbReference type="Proteomes" id="UP000008076"/>
    </source>
</evidence>
<feature type="transmembrane region" description="Helical" evidence="1">
    <location>
        <begin position="21"/>
        <end position="50"/>
    </location>
</feature>
<keyword evidence="3" id="KW-1185">Reference proteome</keyword>
<keyword evidence="1" id="KW-1133">Transmembrane helix</keyword>
<keyword evidence="1" id="KW-0472">Membrane</keyword>
<name>B0E6F8_ENTDS</name>
<gene>
    <name evidence="2" type="ORF">EDI_008150</name>
</gene>
<feature type="transmembrane region" description="Helical" evidence="1">
    <location>
        <begin position="56"/>
        <end position="75"/>
    </location>
</feature>
<protein>
    <submittedName>
        <fullName evidence="2">Uncharacterized protein</fullName>
    </submittedName>
</protein>
<dbReference type="KEGG" id="edi:EDI_008150"/>
<proteinExistence type="predicted"/>
<sequence>HLFLSNFLDDKFSSLLNFVELLYFYLCQYFSFILNIIILAYILGIVFVLFTNQLLSLYSILYFLLNKVLFLCFLYSTHKPLHSLIFTIHKFIKGVELFIFRLNDVVIPI</sequence>
<dbReference type="RefSeq" id="XP_001733977.1">
    <property type="nucleotide sequence ID" value="XM_001733925.1"/>
</dbReference>
<dbReference type="GeneID" id="5878861"/>
<keyword evidence="1" id="KW-0812">Transmembrane</keyword>
<accession>B0E6F8</accession>